<feature type="compositionally biased region" description="Acidic residues" evidence="1">
    <location>
        <begin position="495"/>
        <end position="506"/>
    </location>
</feature>
<dbReference type="AlphaFoldDB" id="A0A2P6NMI2"/>
<organism evidence="2 3">
    <name type="scientific">Planoprotostelium fungivorum</name>
    <dbReference type="NCBI Taxonomy" id="1890364"/>
    <lineage>
        <taxon>Eukaryota</taxon>
        <taxon>Amoebozoa</taxon>
        <taxon>Evosea</taxon>
        <taxon>Variosea</taxon>
        <taxon>Cavosteliida</taxon>
        <taxon>Cavosteliaceae</taxon>
        <taxon>Planoprotostelium</taxon>
    </lineage>
</organism>
<feature type="compositionally biased region" description="Low complexity" evidence="1">
    <location>
        <begin position="152"/>
        <end position="169"/>
    </location>
</feature>
<feature type="region of interest" description="Disordered" evidence="1">
    <location>
        <begin position="45"/>
        <end position="91"/>
    </location>
</feature>
<evidence type="ECO:0000313" key="2">
    <source>
        <dbReference type="EMBL" id="PRP85132.1"/>
    </source>
</evidence>
<feature type="region of interest" description="Disordered" evidence="1">
    <location>
        <begin position="147"/>
        <end position="173"/>
    </location>
</feature>
<evidence type="ECO:0000313" key="3">
    <source>
        <dbReference type="Proteomes" id="UP000241769"/>
    </source>
</evidence>
<evidence type="ECO:0000256" key="1">
    <source>
        <dbReference type="SAM" id="MobiDB-lite"/>
    </source>
</evidence>
<dbReference type="Proteomes" id="UP000241769">
    <property type="component" value="Unassembled WGS sequence"/>
</dbReference>
<dbReference type="InParanoid" id="A0A2P6NMI2"/>
<sequence>MREPAEIFERISLLRYVKITSLTRVRPYFHSHLFPADDSCNRYRSRGIMEPDSKRARLKTEGELREAQPNLSASTSPAPRAGGSSNLNISSLNRPRAVSSSQGYSIVHSAYQAVLGLNNGTNPTPPPTSTPFPQALVVPRPVSANVESQHKNGLPNGSSNGNGTSHSNGDASEVEALRQTVENLTREGERRECAMTDLVRKLDDAVKQIKVQKEEIHGLRVRLGENVAPVTLSPPDVQTVHPPDVAETLSSIGEEQGHKVSLQILQHPPTQAVYQRILRPFPTVAVVGASHLKTTNNLFVEVSLLRQHEQGNTTTETNGKSNPDKKHLIGGQLVQRSEWGPNPDKLIVVFRKLKILTTTAQQGGSFFVLKFILKRYVDNNFEVVPGVALAISDPMEVFSHTLYLKSRNPNPQSVPPPLSISHKDEPGQPKRSASPPPPQSRDKMSSSRNRSISLPPAFAPAPPSLLDPTRFNPNGRAFSLIEQGPRPVITHPMDVDSDGDDSDGDSLESQASLLQLLRRSGAKKE</sequence>
<dbReference type="EMBL" id="MDYQ01000050">
    <property type="protein sequence ID" value="PRP85132.1"/>
    <property type="molecule type" value="Genomic_DNA"/>
</dbReference>
<feature type="region of interest" description="Disordered" evidence="1">
    <location>
        <begin position="407"/>
        <end position="510"/>
    </location>
</feature>
<accession>A0A2P6NMI2</accession>
<comment type="caution">
    <text evidence="2">The sequence shown here is derived from an EMBL/GenBank/DDBJ whole genome shotgun (WGS) entry which is preliminary data.</text>
</comment>
<reference evidence="2 3" key="1">
    <citation type="journal article" date="2018" name="Genome Biol. Evol.">
        <title>Multiple Roots of Fruiting Body Formation in Amoebozoa.</title>
        <authorList>
            <person name="Hillmann F."/>
            <person name="Forbes G."/>
            <person name="Novohradska S."/>
            <person name="Ferling I."/>
            <person name="Riege K."/>
            <person name="Groth M."/>
            <person name="Westermann M."/>
            <person name="Marz M."/>
            <person name="Spaller T."/>
            <person name="Winckler T."/>
            <person name="Schaap P."/>
            <person name="Glockner G."/>
        </authorList>
    </citation>
    <scope>NUCLEOTIDE SEQUENCE [LARGE SCALE GENOMIC DNA]</scope>
    <source>
        <strain evidence="2 3">Jena</strain>
    </source>
</reference>
<name>A0A2P6NMI2_9EUKA</name>
<feature type="compositionally biased region" description="Basic and acidic residues" evidence="1">
    <location>
        <begin position="47"/>
        <end position="66"/>
    </location>
</feature>
<proteinExistence type="predicted"/>
<gene>
    <name evidence="2" type="ORF">PROFUN_07203</name>
</gene>
<keyword evidence="3" id="KW-1185">Reference proteome</keyword>
<protein>
    <submittedName>
        <fullName evidence="2">IPT/TIG domain-containing protein</fullName>
    </submittedName>
</protein>